<reference evidence="2 3" key="1">
    <citation type="submission" date="2016-11" db="EMBL/GenBank/DDBJ databases">
        <authorList>
            <person name="Jaros S."/>
            <person name="Januszkiewicz K."/>
            <person name="Wedrychowicz H."/>
        </authorList>
    </citation>
    <scope>NUCLEOTIDE SEQUENCE [LARGE SCALE GENOMIC DNA]</scope>
    <source>
        <strain evidence="2 3">HD4</strain>
    </source>
</reference>
<dbReference type="PANTHER" id="PTHR43464">
    <property type="entry name" value="METHYLTRANSFERASE"/>
    <property type="match status" value="1"/>
</dbReference>
<sequence length="269" mass="30914">MIKGKETMILSADPAGYTEGKKLDIESMARYWSQDAENYGNIIQDELASFRVEAWQKLFREKMPVDTHRVLDLGCGPAFFSIILAKMGLDVMAVDCADGMLAQARQSIEMTGVSVDLQQMDINQLDLAAGSFDAIVSRNVTWTLSNPWQVYEECRRLLRKGGRLLLFDANWNMPLYDEEMARRSEERRRECLRQYDDALETADEVTEPLDPLQLPLSGTKRPYWDVELLRSMGFGEVHADFDLTERLWDEKERLLYGETPLFGVFATKF</sequence>
<evidence type="ECO:0000313" key="2">
    <source>
        <dbReference type="EMBL" id="SHK91007.1"/>
    </source>
</evidence>
<dbReference type="SUPFAM" id="SSF53335">
    <property type="entry name" value="S-adenosyl-L-methionine-dependent methyltransferases"/>
    <property type="match status" value="1"/>
</dbReference>
<name>A0A1M6WBA3_SELRU</name>
<feature type="domain" description="Methyltransferase type 11" evidence="1">
    <location>
        <begin position="71"/>
        <end position="165"/>
    </location>
</feature>
<dbReference type="InterPro" id="IPR013216">
    <property type="entry name" value="Methyltransf_11"/>
</dbReference>
<dbReference type="Proteomes" id="UP000184263">
    <property type="component" value="Unassembled WGS sequence"/>
</dbReference>
<dbReference type="EMBL" id="FRBC01000023">
    <property type="protein sequence ID" value="SHK91007.1"/>
    <property type="molecule type" value="Genomic_DNA"/>
</dbReference>
<dbReference type="GO" id="GO:0032259">
    <property type="term" value="P:methylation"/>
    <property type="evidence" value="ECO:0007669"/>
    <property type="project" value="UniProtKB-KW"/>
</dbReference>
<organism evidence="2 3">
    <name type="scientific">Selenomonas ruminantium</name>
    <dbReference type="NCBI Taxonomy" id="971"/>
    <lineage>
        <taxon>Bacteria</taxon>
        <taxon>Bacillati</taxon>
        <taxon>Bacillota</taxon>
        <taxon>Negativicutes</taxon>
        <taxon>Selenomonadales</taxon>
        <taxon>Selenomonadaceae</taxon>
        <taxon>Selenomonas</taxon>
    </lineage>
</organism>
<dbReference type="InterPro" id="IPR029063">
    <property type="entry name" value="SAM-dependent_MTases_sf"/>
</dbReference>
<dbReference type="Pfam" id="PF08241">
    <property type="entry name" value="Methyltransf_11"/>
    <property type="match status" value="1"/>
</dbReference>
<dbReference type="GO" id="GO:0008757">
    <property type="term" value="F:S-adenosylmethionine-dependent methyltransferase activity"/>
    <property type="evidence" value="ECO:0007669"/>
    <property type="project" value="InterPro"/>
</dbReference>
<evidence type="ECO:0000313" key="3">
    <source>
        <dbReference type="Proteomes" id="UP000184263"/>
    </source>
</evidence>
<gene>
    <name evidence="2" type="ORF">SAMN05216582_12371</name>
</gene>
<dbReference type="PANTHER" id="PTHR43464:SF92">
    <property type="entry name" value="SLR1071 PROTEIN"/>
    <property type="match status" value="1"/>
</dbReference>
<protein>
    <submittedName>
        <fullName evidence="2">Methyltransferase domain-containing protein</fullName>
    </submittedName>
</protein>
<dbReference type="AlphaFoldDB" id="A0A1M6WBA3"/>
<accession>A0A1M6WBA3</accession>
<dbReference type="Gene3D" id="3.40.50.150">
    <property type="entry name" value="Vaccinia Virus protein VP39"/>
    <property type="match status" value="1"/>
</dbReference>
<evidence type="ECO:0000259" key="1">
    <source>
        <dbReference type="Pfam" id="PF08241"/>
    </source>
</evidence>
<keyword evidence="2" id="KW-0808">Transferase</keyword>
<proteinExistence type="predicted"/>
<keyword evidence="2" id="KW-0489">Methyltransferase</keyword>
<dbReference type="CDD" id="cd02440">
    <property type="entry name" value="AdoMet_MTases"/>
    <property type="match status" value="1"/>
</dbReference>